<dbReference type="FunFam" id="3.10.20.370:FF:000001">
    <property type="entry name" value="Retrovirus-related Pol polyprotein from transposon 17.6-like protein"/>
    <property type="match status" value="1"/>
</dbReference>
<feature type="domain" description="PDZ" evidence="11">
    <location>
        <begin position="846"/>
        <end position="911"/>
    </location>
</feature>
<keyword evidence="13" id="KW-1185">Reference proteome</keyword>
<dbReference type="InterPro" id="IPR001202">
    <property type="entry name" value="WW_dom"/>
</dbReference>
<keyword evidence="3" id="KW-0548">Nucleotidyltransferase</keyword>
<evidence type="ECO:0000256" key="2">
    <source>
        <dbReference type="ARBA" id="ARBA00022679"/>
    </source>
</evidence>
<dbReference type="Gene3D" id="3.30.70.270">
    <property type="match status" value="1"/>
</dbReference>
<dbReference type="Proteomes" id="UP001231518">
    <property type="component" value="Chromosome 27"/>
</dbReference>
<dbReference type="GO" id="GO:0016787">
    <property type="term" value="F:hydrolase activity"/>
    <property type="evidence" value="ECO:0007669"/>
    <property type="project" value="UniProtKB-KW"/>
</dbReference>
<dbReference type="PROSITE" id="PS50020">
    <property type="entry name" value="WW_DOMAIN_2"/>
    <property type="match status" value="2"/>
</dbReference>
<dbReference type="GO" id="GO:0005737">
    <property type="term" value="C:cytoplasm"/>
    <property type="evidence" value="ECO:0007669"/>
    <property type="project" value="TreeGrafter"/>
</dbReference>
<gene>
    <name evidence="12" type="ORF">PYW07_011046</name>
</gene>
<proteinExistence type="predicted"/>
<evidence type="ECO:0000256" key="7">
    <source>
        <dbReference type="ARBA" id="ARBA00022801"/>
    </source>
</evidence>
<feature type="domain" description="WW" evidence="10">
    <location>
        <begin position="99"/>
        <end position="132"/>
    </location>
</feature>
<dbReference type="PANTHER" id="PTHR10316:SF40">
    <property type="entry name" value="LD27118P"/>
    <property type="match status" value="1"/>
</dbReference>
<dbReference type="Pfam" id="PF17921">
    <property type="entry name" value="Integrase_H2C2"/>
    <property type="match status" value="1"/>
</dbReference>
<dbReference type="InterPro" id="IPR041373">
    <property type="entry name" value="RT_RNaseH"/>
</dbReference>
<feature type="compositionally biased region" description="Low complexity" evidence="9">
    <location>
        <begin position="458"/>
        <end position="470"/>
    </location>
</feature>
<dbReference type="SMART" id="SM00228">
    <property type="entry name" value="PDZ"/>
    <property type="match status" value="4"/>
</dbReference>
<evidence type="ECO:0000259" key="10">
    <source>
        <dbReference type="PROSITE" id="PS50020"/>
    </source>
</evidence>
<evidence type="ECO:0000256" key="1">
    <source>
        <dbReference type="ARBA" id="ARBA00012493"/>
    </source>
</evidence>
<dbReference type="SUPFAM" id="SSF56672">
    <property type="entry name" value="DNA/RNA polymerases"/>
    <property type="match status" value="1"/>
</dbReference>
<dbReference type="Pfam" id="PF13975">
    <property type="entry name" value="gag-asp_proteas"/>
    <property type="match status" value="1"/>
</dbReference>
<dbReference type="CDD" id="cd00201">
    <property type="entry name" value="WW"/>
    <property type="match status" value="2"/>
</dbReference>
<dbReference type="InterPro" id="IPR043128">
    <property type="entry name" value="Rev_trsase/Diguanyl_cyclase"/>
</dbReference>
<keyword evidence="7" id="KW-0378">Hydrolase</keyword>
<dbReference type="PROSITE" id="PS01159">
    <property type="entry name" value="WW_DOMAIN_1"/>
    <property type="match status" value="1"/>
</dbReference>
<dbReference type="CDD" id="cd06734">
    <property type="entry name" value="PDZ4_MAGI-1_3-like"/>
    <property type="match status" value="1"/>
</dbReference>
<feature type="region of interest" description="Disordered" evidence="9">
    <location>
        <begin position="524"/>
        <end position="566"/>
    </location>
</feature>
<evidence type="ECO:0000256" key="4">
    <source>
        <dbReference type="ARBA" id="ARBA00022722"/>
    </source>
</evidence>
<dbReference type="GO" id="GO:0007165">
    <property type="term" value="P:signal transduction"/>
    <property type="evidence" value="ECO:0007669"/>
    <property type="project" value="TreeGrafter"/>
</dbReference>
<dbReference type="PANTHER" id="PTHR10316">
    <property type="entry name" value="MEMBRANE ASSOCIATED GUANYLATE KINASE-RELATED"/>
    <property type="match status" value="1"/>
</dbReference>
<keyword evidence="4" id="KW-0540">Nuclease</keyword>
<dbReference type="GO" id="GO:0004519">
    <property type="term" value="F:endonuclease activity"/>
    <property type="evidence" value="ECO:0007669"/>
    <property type="project" value="UniProtKB-KW"/>
</dbReference>
<dbReference type="Gene3D" id="2.30.42.10">
    <property type="match status" value="4"/>
</dbReference>
<keyword evidence="5" id="KW-0677">Repeat</keyword>
<keyword evidence="8" id="KW-0695">RNA-directed DNA polymerase</keyword>
<feature type="domain" description="PDZ" evidence="11">
    <location>
        <begin position="167"/>
        <end position="239"/>
    </location>
</feature>
<evidence type="ECO:0000313" key="13">
    <source>
        <dbReference type="Proteomes" id="UP001231518"/>
    </source>
</evidence>
<dbReference type="Pfam" id="PF00397">
    <property type="entry name" value="WW"/>
    <property type="match status" value="2"/>
</dbReference>
<feature type="domain" description="WW" evidence="10">
    <location>
        <begin position="52"/>
        <end position="85"/>
    </location>
</feature>
<dbReference type="SMART" id="SM00456">
    <property type="entry name" value="WW"/>
    <property type="match status" value="2"/>
</dbReference>
<feature type="region of interest" description="Disordered" evidence="9">
    <location>
        <begin position="141"/>
        <end position="162"/>
    </location>
</feature>
<sequence length="2265" mass="250923">MAQSSVDSDRLSSAGISTHSSGTAGTVGGSVVGVRPGDAVLKREDEDEYNLGPLPPMWEKAFTPSGEVYFIDHNTGTSHWLDPRLARVRKHSLGECGEDELPFGWERVSDERYGSYYVDHINRRTQYENPVLQARRLRAEKLSSENGGTSQSNGPTPTGELRGERFTLTLTKGTQGLGFTLIGAEGIPETEGYLQIRSIVPHSPAWIDGALRPGDVVVGVGNRGVRGLSHALVAQVFQSITPGTDVTLHLVRGYPLSFDSEDPNTRVLSTLAVDATTPATSDAVAMQQLTRALRTRFNLDSPNLDSAAQGRDKVDSGPTPHSPGQRRMMSRSFDLDELTINDDNQELPRCPSLDHVLSLASEHQSRADNSTSNEPGRELVLTLRRGAAGFGFTIADSVHGQKVKKVLDRSRCAGLREGDLLLQIGETDVRHAPHQHVVQVLKDCPAMHETTLRVWRRNNAAARAPRSRSATRVQPVSTASNNNQLIRSKTPTAEQLRSPNLHTQDSLRDRLNGMNSEATYAVPEHKNRERESLIDRRRRSSTPGGRLTLPVVTPWAEPPPQPDNQWQERETWLDNSNIRNWAENAQKWDENGQKWDENGQKWVENGQKWDENGQKWVENGQKWDENGQKWVENGQKWDENGQKWEENGQKWVENGQKWDGSANGNQWENNERWGNGNWGEVPTPTVHVDMNAAYWRGNASVADSSDNGGFPEDGMLHSPTTAAIGGLTRQSPSTSRIRPHSPSNSTGRLRSHSPSNTSATDRLLSNSPSTRLQSQSPSNNSSNSRIKSSPLRLRENSPSRHMHSPVSRQSPSCYENEAQPNQLYVANYPQVEAGGAGGQDPEADVLVRLARGAAGFGFRIVGGTEDGSRVAVGYVVPGGPADGLLRPGDLLTSVDGIPLAGATHTRAVSYVCQAASRGHFNPKTDKWCEYKERLLCSLDVAGVNNDDLEKARSIFLSQCGKDTYSLIVSLLVPKRPTEAPFKDILVVLDQFYEPELNEILQAGKFHSRKQTDNESVQDFVAAIGLLGAKCNFVDLKRQLRDRLVLGVRDLRLRRELLKTKQLTYETAVQLCLNHQGIVQDIYPDTKLCTKQTHLDVTEAMDIDKISAAECRHCARHHKEGERCPFMKARCFYCKRLGHIASACDRRSKKQHQVADLAEEAKTGNVEDMMGVYVCSENHAPPIKAEVTIDGATVTMEVDSGASRTIISAATYRHLWIKPPPLRPTNVKLVTYSREALQVLGATYVHVTLGNKEAQCELFVVSGEGPSLLGRSWFKALDLQVTGICWTQAEVNNDLLKQFPDLFKDTLGDYKGPEVSLHVRADATPRFLKARPVPFPLKKQVEEQLMQMINAEGLHPSPNKVKEIKEKPAATNKQALRAFLGLYNFYEKFLPDKATLLEPLYRLLETKKPWHWGQLEQTTFDKAKDLVASDLTLVGYEVDRELLLICDSSDYGLGAVIVHVMDDGCEKPIMMASRTLQPHERRYGQIDKEALAIMFGLKKFHEFLSGRSFCIVTDHKHLVSLFNPSKQIPDQISPRMLRWSLKLACYSYQIKYRAGKLIGNADALSRWTELETSEISVKPLRDVLLLEEQPDGWNLDVSKLATETGKDQVLKRVLFDILHGWPNKAPDTTLQPYWTRREALSHNKGCLLWCNRVIIPASIQQEVLRLLHAPHAGVVQTKAYARGYVWWPGMDIQIESMVGSCEACQAVRNNPPRDPQAWIVTEKPWSRVHVDFAGPFQGKTFFVMIDSYKMLNGRKYRTAVSRLHPDNTPSLQEQQLEDRSQQQAVRRFTVDQPVLIRNYGSGEKWNRATVEVVEGPSSYMVTLGVRHNRADIQPLGLPTMVAPHQHQPLLTADPAMHHNMPPVSYNILHPAPMYPPAAHVPMYGVQYDTSTGGWASVPYDVTVTRNEGEGFGFVVISSANKATSTIGKFYNIQYDTSTGGWASVPYDVTVTRNEGEGFGFVVISSANKATSTIGKFYNIQYDTSTGGWASVPYDVTVTRNEGEGFGFVVISSANKATSTIGKFYNIQYDTSTGGWASVPYDVTVTRNEGEGFGFVVISSANKATSTIGKFYNIQYDTSTGGWASVPYDVTVTRNEGEGFGFVVISSANKATSTIGKFYNIQYDTSTGGWASVPYDVTVTRNEGEGFGFVVISSANKATSTIGKFYNIQYDTSTGGWASVPYDVTVTRNEGEGFGFVVISSANKATSTIGQLIPNSPAARCGLLHVGDTIVAINHVSIRNLPHPEVVALIKHSGTTVSLTVLPHRQH</sequence>
<dbReference type="InterPro" id="IPR041588">
    <property type="entry name" value="Integrase_H2C2"/>
</dbReference>
<dbReference type="FunFam" id="3.30.70.270:FF:000020">
    <property type="entry name" value="Transposon Tf2-6 polyprotein-like Protein"/>
    <property type="match status" value="1"/>
</dbReference>
<feature type="compositionally biased region" description="Basic and acidic residues" evidence="9">
    <location>
        <begin position="524"/>
        <end position="535"/>
    </location>
</feature>
<dbReference type="Gene3D" id="1.10.340.70">
    <property type="match status" value="1"/>
</dbReference>
<dbReference type="Pfam" id="PF17917">
    <property type="entry name" value="RT_RNaseH"/>
    <property type="match status" value="1"/>
</dbReference>
<reference evidence="12" key="1">
    <citation type="submission" date="2023-03" db="EMBL/GenBank/DDBJ databases">
        <title>Chromosome-level genomes of two armyworms, Mythimna separata and Mythimna loreyi, provide insights into the biosynthesis and reception of sex pheromones.</title>
        <authorList>
            <person name="Zhao H."/>
        </authorList>
    </citation>
    <scope>NUCLEOTIDE SEQUENCE</scope>
    <source>
        <strain evidence="12">BeijingLab</strain>
        <tissue evidence="12">Pupa</tissue>
    </source>
</reference>
<dbReference type="EC" id="2.7.7.49" evidence="1"/>
<dbReference type="SUPFAM" id="SSF50630">
    <property type="entry name" value="Acid proteases"/>
    <property type="match status" value="1"/>
</dbReference>
<dbReference type="PROSITE" id="PS50106">
    <property type="entry name" value="PDZ"/>
    <property type="match status" value="4"/>
</dbReference>
<dbReference type="SUPFAM" id="SSF50156">
    <property type="entry name" value="PDZ domain-like"/>
    <property type="match status" value="4"/>
</dbReference>
<dbReference type="Gene3D" id="2.40.70.10">
    <property type="entry name" value="Acid Proteases"/>
    <property type="match status" value="1"/>
</dbReference>
<dbReference type="InterPro" id="IPR021109">
    <property type="entry name" value="Peptidase_aspartic_dom_sf"/>
</dbReference>
<dbReference type="GO" id="GO:0003964">
    <property type="term" value="F:RNA-directed DNA polymerase activity"/>
    <property type="evidence" value="ECO:0007669"/>
    <property type="project" value="UniProtKB-KW"/>
</dbReference>
<organism evidence="12 13">
    <name type="scientific">Mythimna separata</name>
    <name type="common">Oriental armyworm</name>
    <name type="synonym">Pseudaletia separata</name>
    <dbReference type="NCBI Taxonomy" id="271217"/>
    <lineage>
        <taxon>Eukaryota</taxon>
        <taxon>Metazoa</taxon>
        <taxon>Ecdysozoa</taxon>
        <taxon>Arthropoda</taxon>
        <taxon>Hexapoda</taxon>
        <taxon>Insecta</taxon>
        <taxon>Pterygota</taxon>
        <taxon>Neoptera</taxon>
        <taxon>Endopterygota</taxon>
        <taxon>Lepidoptera</taxon>
        <taxon>Glossata</taxon>
        <taxon>Ditrysia</taxon>
        <taxon>Noctuoidea</taxon>
        <taxon>Noctuidae</taxon>
        <taxon>Noctuinae</taxon>
        <taxon>Hadenini</taxon>
        <taxon>Mythimna</taxon>
    </lineage>
</organism>
<keyword evidence="6" id="KW-0255">Endonuclease</keyword>
<dbReference type="InterPro" id="IPR036034">
    <property type="entry name" value="PDZ_sf"/>
</dbReference>
<dbReference type="Gene3D" id="2.20.70.10">
    <property type="match status" value="2"/>
</dbReference>
<dbReference type="CDD" id="cd09274">
    <property type="entry name" value="RNase_HI_RT_Ty3"/>
    <property type="match status" value="1"/>
</dbReference>
<keyword evidence="2" id="KW-0808">Transferase</keyword>
<dbReference type="InterPro" id="IPR043502">
    <property type="entry name" value="DNA/RNA_pol_sf"/>
</dbReference>
<feature type="domain" description="PDZ" evidence="11">
    <location>
        <begin position="2181"/>
        <end position="2263"/>
    </location>
</feature>
<dbReference type="Pfam" id="PF00595">
    <property type="entry name" value="PDZ"/>
    <property type="match status" value="3"/>
</dbReference>
<feature type="compositionally biased region" description="Polar residues" evidence="9">
    <location>
        <begin position="728"/>
        <end position="773"/>
    </location>
</feature>
<evidence type="ECO:0000256" key="9">
    <source>
        <dbReference type="SAM" id="MobiDB-lite"/>
    </source>
</evidence>
<feature type="region of interest" description="Disordered" evidence="9">
    <location>
        <begin position="300"/>
        <end position="331"/>
    </location>
</feature>
<feature type="domain" description="PDZ" evidence="11">
    <location>
        <begin position="380"/>
        <end position="443"/>
    </location>
</feature>
<feature type="compositionally biased region" description="Low complexity" evidence="9">
    <location>
        <begin position="774"/>
        <end position="789"/>
    </location>
</feature>
<dbReference type="InterPro" id="IPR001478">
    <property type="entry name" value="PDZ"/>
</dbReference>
<dbReference type="SUPFAM" id="SSF51045">
    <property type="entry name" value="WW domain"/>
    <property type="match status" value="2"/>
</dbReference>
<evidence type="ECO:0000256" key="3">
    <source>
        <dbReference type="ARBA" id="ARBA00022695"/>
    </source>
</evidence>
<evidence type="ECO:0000313" key="12">
    <source>
        <dbReference type="EMBL" id="KAJ8705219.1"/>
    </source>
</evidence>
<evidence type="ECO:0000259" key="11">
    <source>
        <dbReference type="PROSITE" id="PS50106"/>
    </source>
</evidence>
<dbReference type="FunFam" id="2.30.42.10:FF:000005">
    <property type="entry name" value="Membrane associated guanylate kinase, WW and PDZ domain containing 1"/>
    <property type="match status" value="1"/>
</dbReference>
<evidence type="ECO:0000256" key="6">
    <source>
        <dbReference type="ARBA" id="ARBA00022759"/>
    </source>
</evidence>
<dbReference type="FunFam" id="1.10.340.70:FF:000003">
    <property type="entry name" value="Protein CBG25708"/>
    <property type="match status" value="1"/>
</dbReference>
<feature type="region of interest" description="Disordered" evidence="9">
    <location>
        <begin position="1"/>
        <end position="32"/>
    </location>
</feature>
<name>A0AAD7Y7H6_MYTSE</name>
<evidence type="ECO:0000256" key="5">
    <source>
        <dbReference type="ARBA" id="ARBA00022737"/>
    </source>
</evidence>
<dbReference type="EMBL" id="JARGEI010000030">
    <property type="protein sequence ID" value="KAJ8705219.1"/>
    <property type="molecule type" value="Genomic_DNA"/>
</dbReference>
<feature type="compositionally biased region" description="Polar residues" evidence="9">
    <location>
        <begin position="471"/>
        <end position="504"/>
    </location>
</feature>
<dbReference type="FunFam" id="2.20.70.10:FF:000001">
    <property type="entry name" value="Membrane-associated guanylate kinase, WW and PDZ domain-containing protein 1"/>
    <property type="match status" value="1"/>
</dbReference>
<feature type="region of interest" description="Disordered" evidence="9">
    <location>
        <begin position="458"/>
        <end position="507"/>
    </location>
</feature>
<feature type="compositionally biased region" description="Polar residues" evidence="9">
    <location>
        <begin position="144"/>
        <end position="156"/>
    </location>
</feature>
<comment type="caution">
    <text evidence="12">The sequence shown here is derived from an EMBL/GenBank/DDBJ whole genome shotgun (WGS) entry which is preliminary data.</text>
</comment>
<accession>A0AAD7Y7H6</accession>
<evidence type="ECO:0000256" key="8">
    <source>
        <dbReference type="ARBA" id="ARBA00022918"/>
    </source>
</evidence>
<dbReference type="InterPro" id="IPR036020">
    <property type="entry name" value="WW_dom_sf"/>
</dbReference>
<feature type="region of interest" description="Disordered" evidence="9">
    <location>
        <begin position="702"/>
        <end position="814"/>
    </location>
</feature>
<protein>
    <recommendedName>
        <fullName evidence="1">RNA-directed DNA polymerase</fullName>
        <ecNumber evidence="1">2.7.7.49</ecNumber>
    </recommendedName>
</protein>